<evidence type="ECO:0000313" key="1">
    <source>
        <dbReference type="EMBL" id="KAI4375467.1"/>
    </source>
</evidence>
<comment type="caution">
    <text evidence="1">The sequence shown here is derived from an EMBL/GenBank/DDBJ whole genome shotgun (WGS) entry which is preliminary data.</text>
</comment>
<dbReference type="EMBL" id="CM042883">
    <property type="protein sequence ID" value="KAI4375467.1"/>
    <property type="molecule type" value="Genomic_DNA"/>
</dbReference>
<gene>
    <name evidence="1" type="ORF">MLD38_013333</name>
</gene>
<dbReference type="Proteomes" id="UP001057402">
    <property type="component" value="Chromosome 4"/>
</dbReference>
<accession>A0ACB9RAH7</accession>
<name>A0ACB9RAH7_9MYRT</name>
<sequence length="135" mass="14840">MASSLPHSSLPFLSTSPSPRKGSRPRVSIRAHGFHDDEGRSPSTNVVDANLGILRTRIEEAKAKERMERCCRYEVGWDYANHTRPDATSIARGNARTSESFELACLVLGNMGLTMVGGTLLLCLTSMFINLCLTR</sequence>
<reference evidence="2" key="1">
    <citation type="journal article" date="2023" name="Front. Plant Sci.">
        <title>Chromosomal-level genome assembly of Melastoma candidum provides insights into trichome evolution.</title>
        <authorList>
            <person name="Zhong Y."/>
            <person name="Wu W."/>
            <person name="Sun C."/>
            <person name="Zou P."/>
            <person name="Liu Y."/>
            <person name="Dai S."/>
            <person name="Zhou R."/>
        </authorList>
    </citation>
    <scope>NUCLEOTIDE SEQUENCE [LARGE SCALE GENOMIC DNA]</scope>
</reference>
<protein>
    <submittedName>
        <fullName evidence="1">Uncharacterized protein</fullName>
    </submittedName>
</protein>
<proteinExistence type="predicted"/>
<keyword evidence="2" id="KW-1185">Reference proteome</keyword>
<organism evidence="1 2">
    <name type="scientific">Melastoma candidum</name>
    <dbReference type="NCBI Taxonomy" id="119954"/>
    <lineage>
        <taxon>Eukaryota</taxon>
        <taxon>Viridiplantae</taxon>
        <taxon>Streptophyta</taxon>
        <taxon>Embryophyta</taxon>
        <taxon>Tracheophyta</taxon>
        <taxon>Spermatophyta</taxon>
        <taxon>Magnoliopsida</taxon>
        <taxon>eudicotyledons</taxon>
        <taxon>Gunneridae</taxon>
        <taxon>Pentapetalae</taxon>
        <taxon>rosids</taxon>
        <taxon>malvids</taxon>
        <taxon>Myrtales</taxon>
        <taxon>Melastomataceae</taxon>
        <taxon>Melastomatoideae</taxon>
        <taxon>Melastomateae</taxon>
        <taxon>Melastoma</taxon>
    </lineage>
</organism>
<evidence type="ECO:0000313" key="2">
    <source>
        <dbReference type="Proteomes" id="UP001057402"/>
    </source>
</evidence>